<dbReference type="EMBL" id="BAAAQW010000012">
    <property type="protein sequence ID" value="GAA2202818.1"/>
    <property type="molecule type" value="Genomic_DNA"/>
</dbReference>
<organism evidence="2 3">
    <name type="scientific">Sinomonas flava</name>
    <dbReference type="NCBI Taxonomy" id="496857"/>
    <lineage>
        <taxon>Bacteria</taxon>
        <taxon>Bacillati</taxon>
        <taxon>Actinomycetota</taxon>
        <taxon>Actinomycetes</taxon>
        <taxon>Micrococcales</taxon>
        <taxon>Micrococcaceae</taxon>
        <taxon>Sinomonas</taxon>
    </lineage>
</organism>
<comment type="caution">
    <text evidence="2">The sequence shown here is derived from an EMBL/GenBank/DDBJ whole genome shotgun (WGS) entry which is preliminary data.</text>
</comment>
<reference evidence="2 3" key="1">
    <citation type="journal article" date="2019" name="Int. J. Syst. Evol. Microbiol.">
        <title>The Global Catalogue of Microorganisms (GCM) 10K type strain sequencing project: providing services to taxonomists for standard genome sequencing and annotation.</title>
        <authorList>
            <consortium name="The Broad Institute Genomics Platform"/>
            <consortium name="The Broad Institute Genome Sequencing Center for Infectious Disease"/>
            <person name="Wu L."/>
            <person name="Ma J."/>
        </authorList>
    </citation>
    <scope>NUCLEOTIDE SEQUENCE [LARGE SCALE GENOMIC DNA]</scope>
    <source>
        <strain evidence="2 3">JCM 16034</strain>
    </source>
</reference>
<sequence length="59" mass="5942">MVAPGDDGELTPAPYGSAGPGRIVRRGGTRGRGEDSFPRDVLPGEDQGHPTIRGGIAGG</sequence>
<evidence type="ECO:0000313" key="2">
    <source>
        <dbReference type="EMBL" id="GAA2202818.1"/>
    </source>
</evidence>
<keyword evidence="3" id="KW-1185">Reference proteome</keyword>
<gene>
    <name evidence="2" type="ORF">GCM10009849_32750</name>
</gene>
<evidence type="ECO:0000313" key="3">
    <source>
        <dbReference type="Proteomes" id="UP001500432"/>
    </source>
</evidence>
<protein>
    <submittedName>
        <fullName evidence="2">Uncharacterized protein</fullName>
    </submittedName>
</protein>
<proteinExistence type="predicted"/>
<name>A0ABN3C0S8_9MICC</name>
<accession>A0ABN3C0S8</accession>
<feature type="region of interest" description="Disordered" evidence="1">
    <location>
        <begin position="1"/>
        <end position="59"/>
    </location>
</feature>
<dbReference type="Proteomes" id="UP001500432">
    <property type="component" value="Unassembled WGS sequence"/>
</dbReference>
<evidence type="ECO:0000256" key="1">
    <source>
        <dbReference type="SAM" id="MobiDB-lite"/>
    </source>
</evidence>